<name>C5T1U6_ACIDE</name>
<accession>C5T1U6</accession>
<proteinExistence type="predicted"/>
<protein>
    <submittedName>
        <fullName evidence="1">Uncharacterized protein</fullName>
    </submittedName>
</protein>
<dbReference type="AlphaFoldDB" id="C5T1U6"/>
<dbReference type="EMBL" id="ACQT01000014">
    <property type="protein sequence ID" value="EER61541.1"/>
    <property type="molecule type" value="Genomic_DNA"/>
</dbReference>
<reference evidence="1 2" key="1">
    <citation type="submission" date="2009-05" db="EMBL/GenBank/DDBJ databases">
        <title>The draft genome of Acidovorax delafieldii 2AN.</title>
        <authorList>
            <consortium name="US DOE Joint Genome Institute (JGI-PGF)"/>
            <person name="Lucas S."/>
            <person name="Copeland A."/>
            <person name="Lapidus A."/>
            <person name="Glavina del Rio T."/>
            <person name="Tice H."/>
            <person name="Bruce D."/>
            <person name="Goodwin L."/>
            <person name="Pitluck S."/>
            <person name="Larimer F."/>
            <person name="Land M.L."/>
            <person name="Hauser L."/>
            <person name="Shelobolina E.S."/>
            <person name="Picardal F."/>
            <person name="Roden E."/>
            <person name="Emerson D."/>
        </authorList>
    </citation>
    <scope>NUCLEOTIDE SEQUENCE [LARGE SCALE GENOMIC DNA]</scope>
    <source>
        <strain evidence="1 2">2AN</strain>
    </source>
</reference>
<dbReference type="Proteomes" id="UP000003856">
    <property type="component" value="Unassembled WGS sequence"/>
</dbReference>
<dbReference type="PATRIC" id="fig|573060.9.peg.4303"/>
<evidence type="ECO:0000313" key="1">
    <source>
        <dbReference type="EMBL" id="EER61541.1"/>
    </source>
</evidence>
<organism evidence="1 2">
    <name type="scientific">Acidovorax delafieldii 2AN</name>
    <dbReference type="NCBI Taxonomy" id="573060"/>
    <lineage>
        <taxon>Bacteria</taxon>
        <taxon>Pseudomonadati</taxon>
        <taxon>Pseudomonadota</taxon>
        <taxon>Betaproteobacteria</taxon>
        <taxon>Burkholderiales</taxon>
        <taxon>Comamonadaceae</taxon>
        <taxon>Acidovorax</taxon>
    </lineage>
</organism>
<keyword evidence="2" id="KW-1185">Reference proteome</keyword>
<evidence type="ECO:0000313" key="2">
    <source>
        <dbReference type="Proteomes" id="UP000003856"/>
    </source>
</evidence>
<comment type="caution">
    <text evidence="1">The sequence shown here is derived from an EMBL/GenBank/DDBJ whole genome shotgun (WGS) entry which is preliminary data.</text>
</comment>
<dbReference type="RefSeq" id="WP_005793775.1">
    <property type="nucleotide sequence ID" value="NZ_ACQT01000014.1"/>
</dbReference>
<gene>
    <name evidence="1" type="ORF">AcdelDRAFT_0876</name>
</gene>
<sequence length="143" mass="15217">MTTYCGSRRVIGHGEADICGEMGPGGVHQCYACQLKDHKAEEVAGAANSAQDALVKAIARVAHETVAAHNSAYGDYTTPPWERLADKDKDHTCAKVAAFLNNPELHATAHHGTSVALLTASQRAAAYVFHGVVHAIAREQSRD</sequence>